<keyword evidence="3" id="KW-1185">Reference proteome</keyword>
<organism evidence="2 3">
    <name type="scientific">Iris pallida</name>
    <name type="common">Sweet iris</name>
    <dbReference type="NCBI Taxonomy" id="29817"/>
    <lineage>
        <taxon>Eukaryota</taxon>
        <taxon>Viridiplantae</taxon>
        <taxon>Streptophyta</taxon>
        <taxon>Embryophyta</taxon>
        <taxon>Tracheophyta</taxon>
        <taxon>Spermatophyta</taxon>
        <taxon>Magnoliopsida</taxon>
        <taxon>Liliopsida</taxon>
        <taxon>Asparagales</taxon>
        <taxon>Iridaceae</taxon>
        <taxon>Iridoideae</taxon>
        <taxon>Irideae</taxon>
        <taxon>Iris</taxon>
    </lineage>
</organism>
<comment type="caution">
    <text evidence="2">The sequence shown here is derived from an EMBL/GenBank/DDBJ whole genome shotgun (WGS) entry which is preliminary data.</text>
</comment>
<evidence type="ECO:0000313" key="3">
    <source>
        <dbReference type="Proteomes" id="UP001140949"/>
    </source>
</evidence>
<dbReference type="AlphaFoldDB" id="A0AAX6FTA6"/>
<protein>
    <submittedName>
        <fullName evidence="2">Uncharacterized protein</fullName>
    </submittedName>
</protein>
<evidence type="ECO:0000256" key="1">
    <source>
        <dbReference type="SAM" id="MobiDB-lite"/>
    </source>
</evidence>
<reference evidence="2" key="2">
    <citation type="submission" date="2023-04" db="EMBL/GenBank/DDBJ databases">
        <authorList>
            <person name="Bruccoleri R.E."/>
            <person name="Oakeley E.J."/>
            <person name="Faust A.-M."/>
            <person name="Dessus-Babus S."/>
            <person name="Altorfer M."/>
            <person name="Burckhardt D."/>
            <person name="Oertli M."/>
            <person name="Naumann U."/>
            <person name="Petersen F."/>
            <person name="Wong J."/>
        </authorList>
    </citation>
    <scope>NUCLEOTIDE SEQUENCE</scope>
    <source>
        <strain evidence="2">GSM-AAB239-AS_SAM_17_03QT</strain>
        <tissue evidence="2">Leaf</tissue>
    </source>
</reference>
<name>A0AAX6FTA6_IRIPA</name>
<proteinExistence type="predicted"/>
<feature type="compositionally biased region" description="Polar residues" evidence="1">
    <location>
        <begin position="22"/>
        <end position="35"/>
    </location>
</feature>
<feature type="compositionally biased region" description="Basic and acidic residues" evidence="1">
    <location>
        <begin position="65"/>
        <end position="75"/>
    </location>
</feature>
<dbReference type="PANTHER" id="PTHR34112">
    <property type="entry name" value="C-JUN-AMINO-TERMINAL KINASE-INTERACTING PROTEIN"/>
    <property type="match status" value="1"/>
</dbReference>
<dbReference type="PANTHER" id="PTHR34112:SF13">
    <property type="entry name" value="OS04G0448200 PROTEIN"/>
    <property type="match status" value="1"/>
</dbReference>
<sequence length="489" mass="53328">MGRSEPSLAPEWLKISKAGPASNANSGFSSRTRSSLLEEPRDRRPGRDGAKPLNYSNFGRRGDRRRNADVCDHNRVLSVDVSCPGRHRDSALGARTELDSPPSSRSARPGRRGELWSRSLEDDLDDFVLPKMSLFKKEFPSLGAEVKQKPSSPAHVDPVSSGMSMAKTVAQAPLRARTAPQLSVDTHRTDELALRQSKQLIPLTPKTPGLNTSDKPKSKGARAGQELSSQLVIVNKALRSVIGRADVPKTSQVGNLQVLNRDRNGTISSGVVKDFSDSDVSLKSPTNQNLKAECKDIVTNSMSSLKHTSTSFGEKRSLLQAKGRNDFFNSIRNKASGNPSTGVIRDPGGCLIDASEKSLSLYEQNTENCAGASMISQEVDANANGDVEKVRNDDGTLGEEAKNTKGLQSESHVDDKENACQPSCFSVGSYDPVVDVDEEEAAFLRLLGWDEHAQVEAIKDEEIDAFKKQYESLQYEKKLRPLSKLSLHS</sequence>
<feature type="compositionally biased region" description="Basic and acidic residues" evidence="1">
    <location>
        <begin position="36"/>
        <end position="50"/>
    </location>
</feature>
<feature type="compositionally biased region" description="Basic and acidic residues" evidence="1">
    <location>
        <begin position="392"/>
        <end position="403"/>
    </location>
</feature>
<feature type="region of interest" description="Disordered" evidence="1">
    <location>
        <begin position="1"/>
        <end position="114"/>
    </location>
</feature>
<feature type="region of interest" description="Disordered" evidence="1">
    <location>
        <begin position="392"/>
        <end position="413"/>
    </location>
</feature>
<evidence type="ECO:0000313" key="2">
    <source>
        <dbReference type="EMBL" id="KAJ6819632.1"/>
    </source>
</evidence>
<reference evidence="2" key="1">
    <citation type="journal article" date="2023" name="GigaByte">
        <title>Genome assembly of the bearded iris, Iris pallida Lam.</title>
        <authorList>
            <person name="Bruccoleri R.E."/>
            <person name="Oakeley E.J."/>
            <person name="Faust A.M.E."/>
            <person name="Altorfer M."/>
            <person name="Dessus-Babus S."/>
            <person name="Burckhardt D."/>
            <person name="Oertli M."/>
            <person name="Naumann U."/>
            <person name="Petersen F."/>
            <person name="Wong J."/>
        </authorList>
    </citation>
    <scope>NUCLEOTIDE SEQUENCE</scope>
    <source>
        <strain evidence="2">GSM-AAB239-AS_SAM_17_03QT</strain>
    </source>
</reference>
<feature type="region of interest" description="Disordered" evidence="1">
    <location>
        <begin position="196"/>
        <end position="224"/>
    </location>
</feature>
<accession>A0AAX6FTA6</accession>
<gene>
    <name evidence="2" type="ORF">M6B38_400495</name>
</gene>
<dbReference type="Proteomes" id="UP001140949">
    <property type="component" value="Unassembled WGS sequence"/>
</dbReference>
<dbReference type="EMBL" id="JANAVB010025999">
    <property type="protein sequence ID" value="KAJ6819632.1"/>
    <property type="molecule type" value="Genomic_DNA"/>
</dbReference>
<feature type="region of interest" description="Disordered" evidence="1">
    <location>
        <begin position="142"/>
        <end position="161"/>
    </location>
</feature>